<comment type="caution">
    <text evidence="2">The sequence shown here is derived from an EMBL/GenBank/DDBJ whole genome shotgun (WGS) entry which is preliminary data.</text>
</comment>
<name>A0A225V3Y9_9STRA</name>
<protein>
    <submittedName>
        <fullName evidence="2">Uncharacterized protein</fullName>
    </submittedName>
</protein>
<evidence type="ECO:0000313" key="2">
    <source>
        <dbReference type="EMBL" id="OWY99688.1"/>
    </source>
</evidence>
<reference evidence="3" key="1">
    <citation type="submission" date="2017-03" db="EMBL/GenBank/DDBJ databases">
        <title>Phytopthora megakarya and P. palmivora, two closely related causual agents of cacao black pod achieved similar genome size and gene model numbers by different mechanisms.</title>
        <authorList>
            <person name="Ali S."/>
            <person name="Shao J."/>
            <person name="Larry D.J."/>
            <person name="Kronmiller B."/>
            <person name="Shen D."/>
            <person name="Strem M.D."/>
            <person name="Melnick R.L."/>
            <person name="Guiltinan M.J."/>
            <person name="Tyler B.M."/>
            <person name="Meinhardt L.W."/>
            <person name="Bailey B.A."/>
        </authorList>
    </citation>
    <scope>NUCLEOTIDE SEQUENCE [LARGE SCALE GENOMIC DNA]</scope>
    <source>
        <strain evidence="3">zdho120</strain>
    </source>
</reference>
<gene>
    <name evidence="2" type="ORF">PHMEG_00029274</name>
</gene>
<sequence>MSFCYNVSLVNAVFAALLIHLDEIPDNTRKSFSLPSHITRYLYVLERGVAATNARLGSSVSVFKCCEWGEQLKAHCAL</sequence>
<organism evidence="2 3">
    <name type="scientific">Phytophthora megakarya</name>
    <dbReference type="NCBI Taxonomy" id="4795"/>
    <lineage>
        <taxon>Eukaryota</taxon>
        <taxon>Sar</taxon>
        <taxon>Stramenopiles</taxon>
        <taxon>Oomycota</taxon>
        <taxon>Peronosporomycetes</taxon>
        <taxon>Peronosporales</taxon>
        <taxon>Peronosporaceae</taxon>
        <taxon>Phytophthora</taxon>
    </lineage>
</organism>
<dbReference type="OrthoDB" id="10423917at2759"/>
<feature type="signal peptide" evidence="1">
    <location>
        <begin position="1"/>
        <end position="15"/>
    </location>
</feature>
<keyword evidence="3" id="KW-1185">Reference proteome</keyword>
<dbReference type="Proteomes" id="UP000198211">
    <property type="component" value="Unassembled WGS sequence"/>
</dbReference>
<proteinExistence type="predicted"/>
<accession>A0A225V3Y9</accession>
<dbReference type="AlphaFoldDB" id="A0A225V3Y9"/>
<keyword evidence="1" id="KW-0732">Signal</keyword>
<feature type="chain" id="PRO_5012217622" evidence="1">
    <location>
        <begin position="16"/>
        <end position="78"/>
    </location>
</feature>
<dbReference type="EMBL" id="NBNE01008250">
    <property type="protein sequence ID" value="OWY99688.1"/>
    <property type="molecule type" value="Genomic_DNA"/>
</dbReference>
<evidence type="ECO:0000313" key="3">
    <source>
        <dbReference type="Proteomes" id="UP000198211"/>
    </source>
</evidence>
<evidence type="ECO:0000256" key="1">
    <source>
        <dbReference type="SAM" id="SignalP"/>
    </source>
</evidence>